<sequence length="187" mass="19639">MKIRILALAAALLAAGDAAAVEPELGAEQVNIDTSLVLGLGGSVNQRLAQAFELYEPGLLSHLMLPLSCQPKATVYVTIEKTSGGVPNGSVVAEEKVPGYVFTSIPTPAVGMRMVEFTRPAKLDAGQYAFTLTAYDGDCGVYVGPNGGSYPGGRGYFIADGNGPAWIELFDAGGIRDMAFQVYHRPL</sequence>
<dbReference type="EMBL" id="JACCKA010000073">
    <property type="protein sequence ID" value="NZA27277.1"/>
    <property type="molecule type" value="Genomic_DNA"/>
</dbReference>
<feature type="signal peptide" evidence="1">
    <location>
        <begin position="1"/>
        <end position="20"/>
    </location>
</feature>
<dbReference type="AlphaFoldDB" id="A0A853JFA8"/>
<name>A0A853JFA8_9GAMM</name>
<proteinExistence type="predicted"/>
<keyword evidence="1" id="KW-0732">Signal</keyword>
<dbReference type="RefSeq" id="WP_180679049.1">
    <property type="nucleotide sequence ID" value="NZ_JACCKA010000073.1"/>
</dbReference>
<evidence type="ECO:0000256" key="1">
    <source>
        <dbReference type="SAM" id="SignalP"/>
    </source>
</evidence>
<evidence type="ECO:0000313" key="2">
    <source>
        <dbReference type="EMBL" id="NZA27277.1"/>
    </source>
</evidence>
<protein>
    <submittedName>
        <fullName evidence="2">Uncharacterized protein</fullName>
    </submittedName>
</protein>
<gene>
    <name evidence="2" type="ORF">H0E84_12875</name>
</gene>
<keyword evidence="3" id="KW-1185">Reference proteome</keyword>
<organism evidence="2 3">
    <name type="scientific">Luteimonas salinisoli</name>
    <dbReference type="NCBI Taxonomy" id="2752307"/>
    <lineage>
        <taxon>Bacteria</taxon>
        <taxon>Pseudomonadati</taxon>
        <taxon>Pseudomonadota</taxon>
        <taxon>Gammaproteobacteria</taxon>
        <taxon>Lysobacterales</taxon>
        <taxon>Lysobacteraceae</taxon>
        <taxon>Luteimonas</taxon>
    </lineage>
</organism>
<accession>A0A853JFA8</accession>
<dbReference type="Proteomes" id="UP000578091">
    <property type="component" value="Unassembled WGS sequence"/>
</dbReference>
<evidence type="ECO:0000313" key="3">
    <source>
        <dbReference type="Proteomes" id="UP000578091"/>
    </source>
</evidence>
<comment type="caution">
    <text evidence="2">The sequence shown here is derived from an EMBL/GenBank/DDBJ whole genome shotgun (WGS) entry which is preliminary data.</text>
</comment>
<reference evidence="2 3" key="1">
    <citation type="submission" date="2020-07" db="EMBL/GenBank/DDBJ databases">
        <title>Luteimonas sp. SJ-92.</title>
        <authorList>
            <person name="Huang X.-X."/>
            <person name="Xu L."/>
            <person name="Sun J.-Q."/>
        </authorList>
    </citation>
    <scope>NUCLEOTIDE SEQUENCE [LARGE SCALE GENOMIC DNA]</scope>
    <source>
        <strain evidence="2 3">SJ-92</strain>
    </source>
</reference>
<feature type="chain" id="PRO_5032525963" evidence="1">
    <location>
        <begin position="21"/>
        <end position="187"/>
    </location>
</feature>